<dbReference type="PANTHER" id="PTHR11575:SF23">
    <property type="entry name" value="5-NUCLEOTIDASE FAMILY PROTEIN"/>
    <property type="match status" value="1"/>
</dbReference>
<organism evidence="5 6">
    <name type="scientific">Dellaglioa algida DSM 15638</name>
    <dbReference type="NCBI Taxonomy" id="1423719"/>
    <lineage>
        <taxon>Bacteria</taxon>
        <taxon>Bacillati</taxon>
        <taxon>Bacillota</taxon>
        <taxon>Bacilli</taxon>
        <taxon>Lactobacillales</taxon>
        <taxon>Lactobacillaceae</taxon>
        <taxon>Dellaglioa</taxon>
    </lineage>
</organism>
<gene>
    <name evidence="5" type="ORF">FC66_GL000502</name>
</gene>
<dbReference type="GO" id="GO:0030288">
    <property type="term" value="C:outer membrane-bounded periplasmic space"/>
    <property type="evidence" value="ECO:0007669"/>
    <property type="project" value="TreeGrafter"/>
</dbReference>
<dbReference type="GO" id="GO:0000166">
    <property type="term" value="F:nucleotide binding"/>
    <property type="evidence" value="ECO:0007669"/>
    <property type="project" value="UniProtKB-KW"/>
</dbReference>
<sequence>MEKITILHTNDIHSHLENWPKIRRFLQSEKINLERQGQTVLTFDIGDAIDRVHPLSEATNGKANIELMNTVKYDAVTIGNNEGIGNSRSQLQHLYDDATFDIILDNVVDGEVDSRPSWATEYKLMETAAGTKIGIIALTAPFPMTYEMNGWESNQIDTVLPALLKKLVGKVDVIILLSHLGLGVDRKVAQKYPQIDIILGGHSHHLLKSGEIVNDSLLAAAGKWGMYIGEVSVELENHNITQKNARVIETESLPEISSDQAEIAGYRSLGESMLTSEVITNLPRDLNTSWTQNSELMQAALKAIELGTKTDIAMLNGGLLLKNLQKGVVTKNDLHQTLPHPMRVITVKLTGYNLIRLMQEIKKNRSFLKKFPIRGMGFRGQLFGEVVVDGLTEQENGELLYHKQKIILDAYYTFATVDHFMYIPFFPTIEITGEITINGKKFLRDYVGDYLKMEFSV</sequence>
<dbReference type="Proteomes" id="UP000051450">
    <property type="component" value="Unassembled WGS sequence"/>
</dbReference>
<dbReference type="Pfam" id="PF02872">
    <property type="entry name" value="5_nucleotid_C"/>
    <property type="match status" value="1"/>
</dbReference>
<feature type="domain" description="Calcineurin-like phosphoesterase" evidence="3">
    <location>
        <begin position="5"/>
        <end position="205"/>
    </location>
</feature>
<dbReference type="InterPro" id="IPR008334">
    <property type="entry name" value="5'-Nucleotdase_C"/>
</dbReference>
<dbReference type="PRINTS" id="PR01607">
    <property type="entry name" value="APYRASEFAMLY"/>
</dbReference>
<dbReference type="InterPro" id="IPR036907">
    <property type="entry name" value="5'-Nucleotdase_C_sf"/>
</dbReference>
<protein>
    <submittedName>
        <fullName evidence="5">Metallophosphoesterase</fullName>
    </submittedName>
</protein>
<dbReference type="STRING" id="1423719.FC66_GL000502"/>
<name>A0A0R1HGT7_9LACO</name>
<dbReference type="SUPFAM" id="SSF56300">
    <property type="entry name" value="Metallo-dependent phosphatases"/>
    <property type="match status" value="1"/>
</dbReference>
<dbReference type="RefSeq" id="WP_057974760.1">
    <property type="nucleotide sequence ID" value="NZ_AZDI01000014.1"/>
</dbReference>
<accession>A0A0R1HGT7</accession>
<dbReference type="InterPro" id="IPR029052">
    <property type="entry name" value="Metallo-depent_PP-like"/>
</dbReference>
<dbReference type="CDD" id="cd00845">
    <property type="entry name" value="MPP_UshA_N_like"/>
    <property type="match status" value="1"/>
</dbReference>
<dbReference type="GO" id="GO:0008253">
    <property type="term" value="F:5'-nucleotidase activity"/>
    <property type="evidence" value="ECO:0007669"/>
    <property type="project" value="TreeGrafter"/>
</dbReference>
<dbReference type="SUPFAM" id="SSF55816">
    <property type="entry name" value="5'-nucleotidase (syn. UDP-sugar hydrolase), C-terminal domain"/>
    <property type="match status" value="1"/>
</dbReference>
<dbReference type="AlphaFoldDB" id="A0A0R1HGT7"/>
<evidence type="ECO:0000313" key="6">
    <source>
        <dbReference type="Proteomes" id="UP000051450"/>
    </source>
</evidence>
<feature type="domain" description="5'-Nucleotidase C-terminal" evidence="4">
    <location>
        <begin position="283"/>
        <end position="382"/>
    </location>
</feature>
<keyword evidence="2" id="KW-0378">Hydrolase</keyword>
<evidence type="ECO:0000259" key="3">
    <source>
        <dbReference type="Pfam" id="PF00149"/>
    </source>
</evidence>
<dbReference type="PANTHER" id="PTHR11575">
    <property type="entry name" value="5'-NUCLEOTIDASE-RELATED"/>
    <property type="match status" value="1"/>
</dbReference>
<dbReference type="GO" id="GO:0046872">
    <property type="term" value="F:metal ion binding"/>
    <property type="evidence" value="ECO:0007669"/>
    <property type="project" value="InterPro"/>
</dbReference>
<comment type="similarity">
    <text evidence="2">Belongs to the 5'-nucleotidase family.</text>
</comment>
<dbReference type="OrthoDB" id="9793179at2"/>
<evidence type="ECO:0000259" key="4">
    <source>
        <dbReference type="Pfam" id="PF02872"/>
    </source>
</evidence>
<reference evidence="5 6" key="1">
    <citation type="journal article" date="2015" name="Genome Announc.">
        <title>Expanding the biotechnology potential of lactobacilli through comparative genomics of 213 strains and associated genera.</title>
        <authorList>
            <person name="Sun Z."/>
            <person name="Harris H.M."/>
            <person name="McCann A."/>
            <person name="Guo C."/>
            <person name="Argimon S."/>
            <person name="Zhang W."/>
            <person name="Yang X."/>
            <person name="Jeffery I.B."/>
            <person name="Cooney J.C."/>
            <person name="Kagawa T.F."/>
            <person name="Liu W."/>
            <person name="Song Y."/>
            <person name="Salvetti E."/>
            <person name="Wrobel A."/>
            <person name="Rasinkangas P."/>
            <person name="Parkhill J."/>
            <person name="Rea M.C."/>
            <person name="O'Sullivan O."/>
            <person name="Ritari J."/>
            <person name="Douillard F.P."/>
            <person name="Paul Ross R."/>
            <person name="Yang R."/>
            <person name="Briner A.E."/>
            <person name="Felis G.E."/>
            <person name="de Vos W.M."/>
            <person name="Barrangou R."/>
            <person name="Klaenhammer T.R."/>
            <person name="Caufield P.W."/>
            <person name="Cui Y."/>
            <person name="Zhang H."/>
            <person name="O'Toole P.W."/>
        </authorList>
    </citation>
    <scope>NUCLEOTIDE SEQUENCE [LARGE SCALE GENOMIC DNA]</scope>
    <source>
        <strain evidence="5 6">DSM 15638</strain>
    </source>
</reference>
<dbReference type="Pfam" id="PF00149">
    <property type="entry name" value="Metallophos"/>
    <property type="match status" value="1"/>
</dbReference>
<dbReference type="PIRSF" id="PIRSF036361">
    <property type="entry name" value="YunD"/>
    <property type="match status" value="1"/>
</dbReference>
<dbReference type="InterPro" id="IPR006146">
    <property type="entry name" value="5'-Nucleotdase_CS"/>
</dbReference>
<evidence type="ECO:0000313" key="5">
    <source>
        <dbReference type="EMBL" id="KRK45144.1"/>
    </source>
</evidence>
<dbReference type="InterPro" id="IPR011240">
    <property type="entry name" value="Pesterase_YunD"/>
</dbReference>
<proteinExistence type="inferred from homology"/>
<dbReference type="Gene3D" id="3.60.21.10">
    <property type="match status" value="1"/>
</dbReference>
<dbReference type="GO" id="GO:0009166">
    <property type="term" value="P:nucleotide catabolic process"/>
    <property type="evidence" value="ECO:0007669"/>
    <property type="project" value="InterPro"/>
</dbReference>
<dbReference type="GO" id="GO:0008768">
    <property type="term" value="F:UDP-sugar diphosphatase activity"/>
    <property type="evidence" value="ECO:0007669"/>
    <property type="project" value="TreeGrafter"/>
</dbReference>
<dbReference type="PROSITE" id="PS00785">
    <property type="entry name" value="5_NUCLEOTIDASE_1"/>
    <property type="match status" value="1"/>
</dbReference>
<comment type="caution">
    <text evidence="5">The sequence shown here is derived from an EMBL/GenBank/DDBJ whole genome shotgun (WGS) entry which is preliminary data.</text>
</comment>
<dbReference type="Gene3D" id="3.90.780.10">
    <property type="entry name" value="5'-Nucleotidase, C-terminal domain"/>
    <property type="match status" value="1"/>
</dbReference>
<evidence type="ECO:0000256" key="2">
    <source>
        <dbReference type="RuleBase" id="RU362119"/>
    </source>
</evidence>
<keyword evidence="1" id="KW-0732">Signal</keyword>
<keyword evidence="6" id="KW-1185">Reference proteome</keyword>
<keyword evidence="2" id="KW-0547">Nucleotide-binding</keyword>
<dbReference type="EMBL" id="AZDI01000014">
    <property type="protein sequence ID" value="KRK45144.1"/>
    <property type="molecule type" value="Genomic_DNA"/>
</dbReference>
<dbReference type="PATRIC" id="fig|1423719.4.peg.507"/>
<evidence type="ECO:0000256" key="1">
    <source>
        <dbReference type="ARBA" id="ARBA00022729"/>
    </source>
</evidence>
<dbReference type="InterPro" id="IPR006179">
    <property type="entry name" value="5_nucleotidase/apyrase"/>
</dbReference>
<dbReference type="InterPro" id="IPR004843">
    <property type="entry name" value="Calcineurin-like_PHP"/>
</dbReference>